<protein>
    <submittedName>
        <fullName evidence="2">Hydantoin utilization protein B</fullName>
    </submittedName>
</protein>
<comment type="caution">
    <text evidence="2">The sequence shown here is derived from an EMBL/GenBank/DDBJ whole genome shotgun (WGS) entry which is preliminary data.</text>
</comment>
<dbReference type="GO" id="GO:0006749">
    <property type="term" value="P:glutathione metabolic process"/>
    <property type="evidence" value="ECO:0007669"/>
    <property type="project" value="TreeGrafter"/>
</dbReference>
<dbReference type="AlphaFoldDB" id="A0A0D2J9J4"/>
<keyword evidence="3" id="KW-1185">Reference proteome</keyword>
<dbReference type="EMBL" id="AZAC01000033">
    <property type="protein sequence ID" value="KIX12371.1"/>
    <property type="molecule type" value="Genomic_DNA"/>
</dbReference>
<dbReference type="InParanoid" id="A0A0D2J9J4"/>
<dbReference type="PATRIC" id="fig|1429043.3.peg.4115"/>
<sequence>MTMTKPKIDKVLVSILKRRFKSITDEMSIALARTTRSPILCEAKDFVTGLYDAKGRMLEQCENLPILAFSLSPVCQYLVDYYGDDIHDGDVIFHNDVFSLGNQNNDVAAFKPIFHDGVLVAWAACKGHQADIGGAVRGGYNPQATEVWQEALRIPPIKVYEKGKLRKDVWDLIFANIRLDIVAEDMRAEIGSCVVGERGIKSLIARYGLLSFEAHKKYLFRATEKMMKAEIRTIPNGVYQGESRAYFDGKNPGSVHVIRVKITVEDESIHFDYSDTDPQTKGFVNGTYTSSASATLLTFLQMVNPDIPHNDGMIRPMSITIPEGTLLNAAYPAATTYGNHLCPNNADAIMRALSPVIPDRVTAEWNELLCSLTTGIDPRKQDAYVDIGFMGLKGGSGAMKGVDGYDHIGMIDASGGVLDQDYEMFEQQTPHLLKRHEYWTDSAGPGQWRGGLGVITEFEIGSDDTQVVTFGDGDVEPSFGSAGGGRGALNRIWLNYPDGRRYICTTKDLVTGVPRGTVYFQQAGGGGGWGEPYRRPAEKVAQEVKDGVISIEAAQEHYGVVVDEKLNLDEKATSERRQKGGAV</sequence>
<accession>A0A0D2J9J4</accession>
<dbReference type="GO" id="GO:0005829">
    <property type="term" value="C:cytosol"/>
    <property type="evidence" value="ECO:0007669"/>
    <property type="project" value="TreeGrafter"/>
</dbReference>
<proteinExistence type="predicted"/>
<dbReference type="Proteomes" id="UP000032233">
    <property type="component" value="Unassembled WGS sequence"/>
</dbReference>
<dbReference type="InterPro" id="IPR003692">
    <property type="entry name" value="Hydantoinase_B"/>
</dbReference>
<name>A0A0D2J9J4_9BACT</name>
<dbReference type="Pfam" id="PF02538">
    <property type="entry name" value="Hydantoinase_B"/>
    <property type="match status" value="1"/>
</dbReference>
<dbReference type="STRING" id="1429043.X474_19415"/>
<evidence type="ECO:0000313" key="2">
    <source>
        <dbReference type="EMBL" id="KIX12371.1"/>
    </source>
</evidence>
<dbReference type="PANTHER" id="PTHR11365">
    <property type="entry name" value="5-OXOPROLINASE RELATED"/>
    <property type="match status" value="1"/>
</dbReference>
<dbReference type="GO" id="GO:0017168">
    <property type="term" value="F:5-oxoprolinase (ATP-hydrolyzing) activity"/>
    <property type="evidence" value="ECO:0007669"/>
    <property type="project" value="TreeGrafter"/>
</dbReference>
<evidence type="ECO:0000313" key="3">
    <source>
        <dbReference type="Proteomes" id="UP000032233"/>
    </source>
</evidence>
<evidence type="ECO:0000259" key="1">
    <source>
        <dbReference type="Pfam" id="PF02538"/>
    </source>
</evidence>
<reference evidence="2 3" key="1">
    <citation type="submission" date="2013-11" db="EMBL/GenBank/DDBJ databases">
        <title>Metagenomic analysis of a methanogenic consortium involved in long chain n-alkane degradation.</title>
        <authorList>
            <person name="Davidova I.A."/>
            <person name="Callaghan A.V."/>
            <person name="Wawrik B."/>
            <person name="Pruitt S."/>
            <person name="Marks C."/>
            <person name="Duncan K.E."/>
            <person name="Suflita J.M."/>
        </authorList>
    </citation>
    <scope>NUCLEOTIDE SEQUENCE [LARGE SCALE GENOMIC DNA]</scope>
    <source>
        <strain evidence="2 3">SPR</strain>
    </source>
</reference>
<dbReference type="InterPro" id="IPR045079">
    <property type="entry name" value="Oxoprolinase-like"/>
</dbReference>
<feature type="domain" description="Hydantoinase B/oxoprolinase" evidence="1">
    <location>
        <begin position="9"/>
        <end position="532"/>
    </location>
</feature>
<gene>
    <name evidence="2" type="ORF">X474_19415</name>
</gene>
<organism evidence="2 3">
    <name type="scientific">Dethiosulfatarculus sandiegensis</name>
    <dbReference type="NCBI Taxonomy" id="1429043"/>
    <lineage>
        <taxon>Bacteria</taxon>
        <taxon>Pseudomonadati</taxon>
        <taxon>Thermodesulfobacteriota</taxon>
        <taxon>Desulfarculia</taxon>
        <taxon>Desulfarculales</taxon>
        <taxon>Desulfarculaceae</taxon>
        <taxon>Dethiosulfatarculus</taxon>
    </lineage>
</organism>
<dbReference type="PANTHER" id="PTHR11365:SF23">
    <property type="entry name" value="HYPOTHETICAL 5-OXOPROLINASE (EUROFUNG)-RELATED"/>
    <property type="match status" value="1"/>
</dbReference>